<evidence type="ECO:0000313" key="11">
    <source>
        <dbReference type="Proteomes" id="UP000604825"/>
    </source>
</evidence>
<evidence type="ECO:0000256" key="5">
    <source>
        <dbReference type="ARBA" id="ARBA00023242"/>
    </source>
</evidence>
<dbReference type="InterPro" id="IPR016177">
    <property type="entry name" value="DNA-bd_dom_sf"/>
</dbReference>
<dbReference type="Gene3D" id="3.30.160.60">
    <property type="entry name" value="Classic Zinc Finger"/>
    <property type="match status" value="1"/>
</dbReference>
<feature type="compositionally biased region" description="Low complexity" evidence="7">
    <location>
        <begin position="69"/>
        <end position="80"/>
    </location>
</feature>
<dbReference type="AlphaFoldDB" id="A0A811PUE5"/>
<feature type="domain" description="C2H2-type" evidence="8">
    <location>
        <begin position="329"/>
        <end position="357"/>
    </location>
</feature>
<dbReference type="SMART" id="SM00355">
    <property type="entry name" value="ZnF_C2H2"/>
    <property type="match status" value="2"/>
</dbReference>
<dbReference type="PROSITE" id="PS50157">
    <property type="entry name" value="ZINC_FINGER_C2H2_2"/>
    <property type="match status" value="2"/>
</dbReference>
<keyword evidence="6" id="KW-0479">Metal-binding</keyword>
<feature type="region of interest" description="Disordered" evidence="7">
    <location>
        <begin position="886"/>
        <end position="1054"/>
    </location>
</feature>
<keyword evidence="4" id="KW-0804">Transcription</keyword>
<evidence type="ECO:0000259" key="8">
    <source>
        <dbReference type="PROSITE" id="PS50157"/>
    </source>
</evidence>
<dbReference type="EMBL" id="CAJGYO010000007">
    <property type="protein sequence ID" value="CAD6246236.1"/>
    <property type="molecule type" value="Genomic_DNA"/>
</dbReference>
<evidence type="ECO:0000256" key="3">
    <source>
        <dbReference type="ARBA" id="ARBA00023125"/>
    </source>
</evidence>
<comment type="subcellular location">
    <subcellularLocation>
        <location evidence="1">Nucleus</location>
    </subcellularLocation>
</comment>
<comment type="caution">
    <text evidence="10">The sequence shown here is derived from an EMBL/GenBank/DDBJ whole genome shotgun (WGS) entry which is preliminary data.</text>
</comment>
<keyword evidence="5" id="KW-0539">Nucleus</keyword>
<feature type="domain" description="C2H2-type" evidence="8">
    <location>
        <begin position="375"/>
        <end position="402"/>
    </location>
</feature>
<dbReference type="Pfam" id="PF01429">
    <property type="entry name" value="MBD"/>
    <property type="match status" value="1"/>
</dbReference>
<keyword evidence="6" id="KW-0862">Zinc</keyword>
<dbReference type="PROSITE" id="PS50982">
    <property type="entry name" value="MBD"/>
    <property type="match status" value="1"/>
</dbReference>
<dbReference type="GO" id="GO:0003677">
    <property type="term" value="F:DNA binding"/>
    <property type="evidence" value="ECO:0007669"/>
    <property type="project" value="UniProtKB-KW"/>
</dbReference>
<keyword evidence="11" id="KW-1185">Reference proteome</keyword>
<reference evidence="10" key="1">
    <citation type="submission" date="2020-10" db="EMBL/GenBank/DDBJ databases">
        <authorList>
            <person name="Han B."/>
            <person name="Lu T."/>
            <person name="Zhao Q."/>
            <person name="Huang X."/>
            <person name="Zhao Y."/>
        </authorList>
    </citation>
    <scope>NUCLEOTIDE SEQUENCE</scope>
</reference>
<gene>
    <name evidence="10" type="ORF">NCGR_LOCUS30506</name>
</gene>
<feature type="compositionally biased region" description="Polar residues" evidence="7">
    <location>
        <begin position="81"/>
        <end position="90"/>
    </location>
</feature>
<name>A0A811PUE5_9POAL</name>
<dbReference type="GO" id="GO:0005634">
    <property type="term" value="C:nucleus"/>
    <property type="evidence" value="ECO:0007669"/>
    <property type="project" value="UniProtKB-SubCell"/>
</dbReference>
<dbReference type="PANTHER" id="PTHR37701:SF16">
    <property type="entry name" value="METHYL-CPG-BINDING DOMAIN-CONTAINING PROTEIN 8"/>
    <property type="match status" value="1"/>
</dbReference>
<dbReference type="SUPFAM" id="SSF54171">
    <property type="entry name" value="DNA-binding domain"/>
    <property type="match status" value="1"/>
</dbReference>
<feature type="region of interest" description="Disordered" evidence="7">
    <location>
        <begin position="737"/>
        <end position="762"/>
    </location>
</feature>
<keyword evidence="6" id="KW-0863">Zinc-finger</keyword>
<evidence type="ECO:0000313" key="10">
    <source>
        <dbReference type="EMBL" id="CAD6246236.1"/>
    </source>
</evidence>
<feature type="compositionally biased region" description="Polar residues" evidence="7">
    <location>
        <begin position="1000"/>
        <end position="1041"/>
    </location>
</feature>
<dbReference type="Proteomes" id="UP000604825">
    <property type="component" value="Unassembled WGS sequence"/>
</dbReference>
<accession>A0A811PUE5</accession>
<feature type="compositionally biased region" description="Polar residues" evidence="7">
    <location>
        <begin position="941"/>
        <end position="963"/>
    </location>
</feature>
<dbReference type="InterPro" id="IPR037472">
    <property type="entry name" value="MBD8"/>
</dbReference>
<feature type="region of interest" description="Disordered" evidence="7">
    <location>
        <begin position="66"/>
        <end position="95"/>
    </location>
</feature>
<evidence type="ECO:0000256" key="4">
    <source>
        <dbReference type="ARBA" id="ARBA00023163"/>
    </source>
</evidence>
<dbReference type="GO" id="GO:0008270">
    <property type="term" value="F:zinc ion binding"/>
    <property type="evidence" value="ECO:0007669"/>
    <property type="project" value="UniProtKB-KW"/>
</dbReference>
<dbReference type="PROSITE" id="PS00028">
    <property type="entry name" value="ZINC_FINGER_C2H2_1"/>
    <property type="match status" value="2"/>
</dbReference>
<keyword evidence="3" id="KW-0238">DNA-binding</keyword>
<dbReference type="InterPro" id="IPR001739">
    <property type="entry name" value="Methyl_CpG_DNA-bd"/>
</dbReference>
<dbReference type="InterPro" id="IPR013087">
    <property type="entry name" value="Znf_C2H2_type"/>
</dbReference>
<evidence type="ECO:0000256" key="6">
    <source>
        <dbReference type="PROSITE-ProRule" id="PRU00042"/>
    </source>
</evidence>
<evidence type="ECO:0000256" key="7">
    <source>
        <dbReference type="SAM" id="MobiDB-lite"/>
    </source>
</evidence>
<sequence length="1236" mass="132507">MATELLPVVDIGALSQLDLDALAAASAHALVPRTCPDADPLPPLKIDRAVFNESAGSRKQTFSRLRLGAAAASSSSPSPARHTSSAQSSAGREYDPEGEIVAYHLRRLFVPDDPSLPPPPEPQTLALLQEPSSPPPPPPDPDRETTNAKGVSVDLLRLAGMVDPYDAELHRRTAGMASETELQGFIDSLAGKFVSQRQRRKNVDASFFGNHLPRGWKLQLGLKRKGGLVWVRCFRYVSPKGSQFSTCKEVSAYLMSLLGYPELKPATIQYESTGQHYLSVNDGVLGVQDQIGSIMDKTNVHSVSSLALSSYSSDPNDVDERNADKVNAYECQKCNLTFGDRTSYVQHHLSYHEMSAKRRRTGKFGEPVVGKDGKFECPICCKTFEEESRYFGHVGSHARYEGLTPEAFLDKATSRRATNDSSAEISFSLQELTESHGQNNKVSYGEAGFQHHNHSNEHGDNNSTVTELFSTNYSDNFIRPNKTWSRPEVGPSFNDAPSVCRYTNFTGHADVTVPERASISNNQSVSNISSFAGVAMFSDQPGSNHVVRSTAFGTANHYQDQIIDRGKAALRRADNNTVKPRDVNLNSCVNTISFPIANANNETSAALNEANRSSSTAKCFSGSFNNNDGASSASSCCGSTNKISSSFGTASKTQAVGSRCIGASYEPYGENFGALKDNPFASKNNTAVYQSNLGTPPVYAVATRADCFASGSMQTKNSDKELASSFTEKGFAQFSNSFTHTKPNSSGRCSLPAPKTPTNGSDINCIKGSSVSRGDVSFTRGSFVNRPINNNEPNVARLEVMGKLNNEMQNHYNDHAPGFDPHAAASASRNANGLVSMQTNFGRMSSTVQSVADVSVTSTSQDQCDLQLGFGAQKQQIFSSHGQLRMATAGSPLPGSISKKNSVPTESSQFGSMDGPKSFPTGTSQFGGFARPTLVPAAPSQFGSMAQPNHAHSAQCSSLVQPNSIPPAESSQFGSKAQSSSVPPAKTSQFRGMAGPNSVPPAQSSQFGSMTRPNSVPPESSQSFGSTARPNSVTPESSQFGSMARPNSVPPVSSQFVNMPSQNFVSASEPTLVLGYAPQIGSGPPPQVHSLVLLASFAPPVKIGCLVITMCPTMVHGSLERTENCLHKQQWSAFEWTVKEWMVSVSTSSPVGITSEILLLSDDPTNFPLGSEEPRMLLLRGDDHDPIVVIVVEGGGGPAEVRIGDQVDGLSLATVAVASRLFSVRRRGERDRSYYE</sequence>
<feature type="domain" description="MBD" evidence="9">
    <location>
        <begin position="202"/>
        <end position="275"/>
    </location>
</feature>
<dbReference type="OrthoDB" id="1893318at2759"/>
<evidence type="ECO:0000259" key="9">
    <source>
        <dbReference type="PROSITE" id="PS50982"/>
    </source>
</evidence>
<organism evidence="10 11">
    <name type="scientific">Miscanthus lutarioriparius</name>
    <dbReference type="NCBI Taxonomy" id="422564"/>
    <lineage>
        <taxon>Eukaryota</taxon>
        <taxon>Viridiplantae</taxon>
        <taxon>Streptophyta</taxon>
        <taxon>Embryophyta</taxon>
        <taxon>Tracheophyta</taxon>
        <taxon>Spermatophyta</taxon>
        <taxon>Magnoliopsida</taxon>
        <taxon>Liliopsida</taxon>
        <taxon>Poales</taxon>
        <taxon>Poaceae</taxon>
        <taxon>PACMAD clade</taxon>
        <taxon>Panicoideae</taxon>
        <taxon>Andropogonodae</taxon>
        <taxon>Andropogoneae</taxon>
        <taxon>Saccharinae</taxon>
        <taxon>Miscanthus</taxon>
    </lineage>
</organism>
<protein>
    <submittedName>
        <fullName evidence="10">Uncharacterized protein</fullName>
    </submittedName>
</protein>
<feature type="compositionally biased region" description="Polar residues" evidence="7">
    <location>
        <begin position="737"/>
        <end position="748"/>
    </location>
</feature>
<feature type="region of interest" description="Disordered" evidence="7">
    <location>
        <begin position="111"/>
        <end position="147"/>
    </location>
</feature>
<keyword evidence="2" id="KW-0805">Transcription regulation</keyword>
<evidence type="ECO:0000256" key="1">
    <source>
        <dbReference type="ARBA" id="ARBA00004123"/>
    </source>
</evidence>
<feature type="compositionally biased region" description="Low complexity" evidence="7">
    <location>
        <begin position="970"/>
        <end position="981"/>
    </location>
</feature>
<feature type="region of interest" description="Disordered" evidence="7">
    <location>
        <begin position="445"/>
        <end position="465"/>
    </location>
</feature>
<dbReference type="PANTHER" id="PTHR37701">
    <property type="entry name" value="METHYL-CPG-BINDING DOMAIN-CONTAINING PROTEIN 8"/>
    <property type="match status" value="1"/>
</dbReference>
<evidence type="ECO:0000256" key="2">
    <source>
        <dbReference type="ARBA" id="ARBA00023015"/>
    </source>
</evidence>
<feature type="compositionally biased region" description="Polar residues" evidence="7">
    <location>
        <begin position="898"/>
        <end position="911"/>
    </location>
</feature>
<proteinExistence type="predicted"/>